<dbReference type="Pfam" id="PF11042">
    <property type="entry name" value="DUF2750"/>
    <property type="match status" value="1"/>
</dbReference>
<comment type="caution">
    <text evidence="1">The sequence shown here is derived from an EMBL/GenBank/DDBJ whole genome shotgun (WGS) entry which is preliminary data.</text>
</comment>
<sequence>MTPAQREHVTSLTAAERHFHFIDKVVEHQAVWTLKKGEELLLFRDDNGKMSIPVWPHPDYAQVIAPSTWRNASVMRIDLDSFLNRTLPSCVKDDVHFLVFPVSDKKGNVVAAKDLQQELSDALENAKNKKPRTLDDLPTLPDDFIAQL</sequence>
<dbReference type="Proteomes" id="UP000239907">
    <property type="component" value="Unassembled WGS sequence"/>
</dbReference>
<evidence type="ECO:0008006" key="3">
    <source>
        <dbReference type="Google" id="ProtNLM"/>
    </source>
</evidence>
<protein>
    <recommendedName>
        <fullName evidence="3">DUF2750 domain-containing protein</fullName>
    </recommendedName>
</protein>
<evidence type="ECO:0000313" key="2">
    <source>
        <dbReference type="Proteomes" id="UP000239907"/>
    </source>
</evidence>
<dbReference type="InterPro" id="IPR021284">
    <property type="entry name" value="DUF2750"/>
</dbReference>
<evidence type="ECO:0000313" key="1">
    <source>
        <dbReference type="EMBL" id="PQJ27341.1"/>
    </source>
</evidence>
<reference evidence="1 2" key="1">
    <citation type="submission" date="2016-12" db="EMBL/GenBank/DDBJ databases">
        <title>Study of bacterial adaptation to deep sea.</title>
        <authorList>
            <person name="Song J."/>
            <person name="Yoshizawa S."/>
            <person name="Kogure K."/>
        </authorList>
    </citation>
    <scope>NUCLEOTIDE SEQUENCE [LARGE SCALE GENOMIC DNA]</scope>
    <source>
        <strain evidence="1 2">SAORIC-165</strain>
    </source>
</reference>
<name>A0A2S7TYP9_9BACT</name>
<dbReference type="EMBL" id="MQWA01000001">
    <property type="protein sequence ID" value="PQJ27341.1"/>
    <property type="molecule type" value="Genomic_DNA"/>
</dbReference>
<accession>A0A2S7TYP9</accession>
<keyword evidence="2" id="KW-1185">Reference proteome</keyword>
<proteinExistence type="predicted"/>
<organism evidence="1 2">
    <name type="scientific">Rubritalea profundi</name>
    <dbReference type="NCBI Taxonomy" id="1658618"/>
    <lineage>
        <taxon>Bacteria</taxon>
        <taxon>Pseudomonadati</taxon>
        <taxon>Verrucomicrobiota</taxon>
        <taxon>Verrucomicrobiia</taxon>
        <taxon>Verrucomicrobiales</taxon>
        <taxon>Rubritaleaceae</taxon>
        <taxon>Rubritalea</taxon>
    </lineage>
</organism>
<dbReference type="AlphaFoldDB" id="A0A2S7TYP9"/>
<gene>
    <name evidence="1" type="ORF">BSZ32_01745</name>
</gene>